<dbReference type="EMBL" id="CAIIXF020000009">
    <property type="protein sequence ID" value="CAH1794801.1"/>
    <property type="molecule type" value="Genomic_DNA"/>
</dbReference>
<dbReference type="Proteomes" id="UP000749559">
    <property type="component" value="Unassembled WGS sequence"/>
</dbReference>
<dbReference type="SUPFAM" id="SSF53448">
    <property type="entry name" value="Nucleotide-diphospho-sugar transferases"/>
    <property type="match status" value="1"/>
</dbReference>
<name>A0A8J1U5Z3_OWEFU</name>
<dbReference type="PANTHER" id="PTHR31121:SF6">
    <property type="entry name" value="ALPHA-1,2 MANNOSYLTRANSFERASE KTR1"/>
    <property type="match status" value="1"/>
</dbReference>
<protein>
    <submittedName>
        <fullName evidence="3">Uncharacterized protein</fullName>
    </submittedName>
</protein>
<comment type="similarity">
    <text evidence="1">Belongs to the glycosyltransferase 15 family.</text>
</comment>
<dbReference type="Pfam" id="PF01793">
    <property type="entry name" value="Glyco_transf_15"/>
    <property type="match status" value="1"/>
</dbReference>
<dbReference type="AlphaFoldDB" id="A0A8J1U5Z3"/>
<evidence type="ECO:0000313" key="3">
    <source>
        <dbReference type="EMBL" id="CAH1794801.1"/>
    </source>
</evidence>
<proteinExistence type="inferred from homology"/>
<dbReference type="GO" id="GO:0006487">
    <property type="term" value="P:protein N-linked glycosylation"/>
    <property type="evidence" value="ECO:0007669"/>
    <property type="project" value="TreeGrafter"/>
</dbReference>
<dbReference type="GO" id="GO:0016020">
    <property type="term" value="C:membrane"/>
    <property type="evidence" value="ECO:0007669"/>
    <property type="project" value="InterPro"/>
</dbReference>
<evidence type="ECO:0000256" key="1">
    <source>
        <dbReference type="ARBA" id="ARBA00007677"/>
    </source>
</evidence>
<comment type="caution">
    <text evidence="3">The sequence shown here is derived from an EMBL/GenBank/DDBJ whole genome shotgun (WGS) entry which is preliminary data.</text>
</comment>
<organism evidence="3 4">
    <name type="scientific">Owenia fusiformis</name>
    <name type="common">Polychaete worm</name>
    <dbReference type="NCBI Taxonomy" id="6347"/>
    <lineage>
        <taxon>Eukaryota</taxon>
        <taxon>Metazoa</taxon>
        <taxon>Spiralia</taxon>
        <taxon>Lophotrochozoa</taxon>
        <taxon>Annelida</taxon>
        <taxon>Polychaeta</taxon>
        <taxon>Sedentaria</taxon>
        <taxon>Canalipalpata</taxon>
        <taxon>Sabellida</taxon>
        <taxon>Oweniida</taxon>
        <taxon>Oweniidae</taxon>
        <taxon>Owenia</taxon>
    </lineage>
</organism>
<dbReference type="InterPro" id="IPR029044">
    <property type="entry name" value="Nucleotide-diphossugar_trans"/>
</dbReference>
<dbReference type="OrthoDB" id="439943at2759"/>
<dbReference type="GO" id="GO:0000026">
    <property type="term" value="F:alpha-1,2-mannosyltransferase activity"/>
    <property type="evidence" value="ECO:0007669"/>
    <property type="project" value="TreeGrafter"/>
</dbReference>
<reference evidence="3" key="1">
    <citation type="submission" date="2022-03" db="EMBL/GenBank/DDBJ databases">
        <authorList>
            <person name="Martin C."/>
        </authorList>
    </citation>
    <scope>NUCLEOTIDE SEQUENCE</scope>
</reference>
<accession>A0A8J1U5Z3</accession>
<dbReference type="GO" id="GO:0000032">
    <property type="term" value="P:cell wall mannoprotein biosynthetic process"/>
    <property type="evidence" value="ECO:0007669"/>
    <property type="project" value="TreeGrafter"/>
</dbReference>
<dbReference type="InterPro" id="IPR002685">
    <property type="entry name" value="Glyco_trans_15"/>
</dbReference>
<dbReference type="Gene3D" id="3.90.550.10">
    <property type="entry name" value="Spore Coat Polysaccharide Biosynthesis Protein SpsA, Chain A"/>
    <property type="match status" value="1"/>
</dbReference>
<sequence length="307" mass="36782">SLKKGNANNTSYSVKKNDVHNILHNMKRNPMDNRKGMELISRLLQNWPRDKPKAFIYFLLQDEESRMVKFWRALSSFDKFFNLKYNYPIIIFHERNFRETIKSKIQSKTNSPIIFQQIEFVIPNFIIRSKLEAKVCGAGIGYRHMCRFHAKLLAEHQLMQNFDYYLRLDDDSLILKPISYDIFRHLRDNKYTYGYLLTTMESPICAGGLWEGTQRFIQKKNITPQFYPTWPKYKIFYNNFEVSSTSIWRTDAYASYIDYIDRMGAIFYARWGDAPIKTLGLSLFVSWRQIIEMPNISYRHQNMQTRW</sequence>
<dbReference type="PANTHER" id="PTHR31121">
    <property type="entry name" value="ALPHA-1,2 MANNOSYLTRANSFERASE KTR1"/>
    <property type="match status" value="1"/>
</dbReference>
<evidence type="ECO:0000313" key="4">
    <source>
        <dbReference type="Proteomes" id="UP000749559"/>
    </source>
</evidence>
<keyword evidence="4" id="KW-1185">Reference proteome</keyword>
<evidence type="ECO:0000256" key="2">
    <source>
        <dbReference type="ARBA" id="ARBA00022679"/>
    </source>
</evidence>
<dbReference type="GO" id="GO:0005794">
    <property type="term" value="C:Golgi apparatus"/>
    <property type="evidence" value="ECO:0007669"/>
    <property type="project" value="TreeGrafter"/>
</dbReference>
<gene>
    <name evidence="3" type="ORF">OFUS_LOCUS19440</name>
</gene>
<feature type="non-terminal residue" evidence="3">
    <location>
        <position position="1"/>
    </location>
</feature>
<keyword evidence="2" id="KW-0808">Transferase</keyword>